<evidence type="ECO:0000256" key="5">
    <source>
        <dbReference type="ARBA" id="ARBA00022837"/>
    </source>
</evidence>
<feature type="domain" description="EF-hand" evidence="7">
    <location>
        <begin position="98"/>
        <end position="133"/>
    </location>
</feature>
<feature type="domain" description="EF-hand" evidence="7">
    <location>
        <begin position="62"/>
        <end position="97"/>
    </location>
</feature>
<dbReference type="InterPro" id="IPR002048">
    <property type="entry name" value="EF_hand_dom"/>
</dbReference>
<dbReference type="Pfam" id="PF13499">
    <property type="entry name" value="EF-hand_7"/>
    <property type="match status" value="1"/>
</dbReference>
<dbReference type="GO" id="GO:0005509">
    <property type="term" value="F:calcium ion binding"/>
    <property type="evidence" value="ECO:0007669"/>
    <property type="project" value="InterPro"/>
</dbReference>
<evidence type="ECO:0000313" key="9">
    <source>
        <dbReference type="Proteomes" id="UP000276133"/>
    </source>
</evidence>
<dbReference type="SMART" id="SM00054">
    <property type="entry name" value="EFh"/>
    <property type="match status" value="3"/>
</dbReference>
<dbReference type="PROSITE" id="PS50222">
    <property type="entry name" value="EF_HAND_2"/>
    <property type="match status" value="3"/>
</dbReference>
<dbReference type="Pfam" id="PF13833">
    <property type="entry name" value="EF-hand_8"/>
    <property type="match status" value="1"/>
</dbReference>
<keyword evidence="3" id="KW-0479">Metal-binding</keyword>
<dbReference type="OrthoDB" id="191686at2759"/>
<dbReference type="PANTHER" id="PTHR23055:SF178">
    <property type="entry name" value="NEUROCALCIN HOMOLOG"/>
    <property type="match status" value="1"/>
</dbReference>
<evidence type="ECO:0000259" key="7">
    <source>
        <dbReference type="PROSITE" id="PS50222"/>
    </source>
</evidence>
<dbReference type="Proteomes" id="UP000276133">
    <property type="component" value="Unassembled WGS sequence"/>
</dbReference>
<evidence type="ECO:0000256" key="1">
    <source>
        <dbReference type="ARBA" id="ARBA00006049"/>
    </source>
</evidence>
<dbReference type="EMBL" id="REGN01004166">
    <property type="protein sequence ID" value="RNA18825.1"/>
    <property type="molecule type" value="Genomic_DNA"/>
</dbReference>
<dbReference type="InterPro" id="IPR028846">
    <property type="entry name" value="Recoverin"/>
</dbReference>
<accession>A0A3M7R6F5</accession>
<comment type="similarity">
    <text evidence="1">Belongs to the recoverin family.</text>
</comment>
<comment type="caution">
    <text evidence="8">The sequence shown here is derived from an EMBL/GenBank/DDBJ whole genome shotgun (WGS) entry which is preliminary data.</text>
</comment>
<feature type="domain" description="EF-hand" evidence="7">
    <location>
        <begin position="142"/>
        <end position="177"/>
    </location>
</feature>
<name>A0A3M7R6F5_BRAPC</name>
<keyword evidence="6" id="KW-0449">Lipoprotein</keyword>
<dbReference type="PANTHER" id="PTHR23055">
    <property type="entry name" value="CALCIUM BINDING PROTEINS"/>
    <property type="match status" value="1"/>
</dbReference>
<keyword evidence="2" id="KW-0519">Myristate</keyword>
<dbReference type="Gene3D" id="1.10.238.10">
    <property type="entry name" value="EF-hand"/>
    <property type="match status" value="1"/>
</dbReference>
<reference evidence="8 9" key="1">
    <citation type="journal article" date="2018" name="Sci. Rep.">
        <title>Genomic signatures of local adaptation to the degree of environmental predictability in rotifers.</title>
        <authorList>
            <person name="Franch-Gras L."/>
            <person name="Hahn C."/>
            <person name="Garcia-Roger E.M."/>
            <person name="Carmona M.J."/>
            <person name="Serra M."/>
            <person name="Gomez A."/>
        </authorList>
    </citation>
    <scope>NUCLEOTIDE SEQUENCE [LARGE SCALE GENOMIC DNA]</scope>
    <source>
        <strain evidence="8">HYR1</strain>
    </source>
</reference>
<keyword evidence="9" id="KW-1185">Reference proteome</keyword>
<evidence type="ECO:0000256" key="3">
    <source>
        <dbReference type="ARBA" id="ARBA00022723"/>
    </source>
</evidence>
<proteinExistence type="inferred from homology"/>
<evidence type="ECO:0000256" key="2">
    <source>
        <dbReference type="ARBA" id="ARBA00022707"/>
    </source>
</evidence>
<evidence type="ECO:0000313" key="8">
    <source>
        <dbReference type="EMBL" id="RNA18825.1"/>
    </source>
</evidence>
<sequence>MGSSISKSSLTEKDLEILQSLSHKPKEEILFWYDHFIKECPSGKLDKEKFVEYYKLFRKNENVEDIARHCFNAFDIDKNGFVDFGEFLITYVATNSPDPRQKLNYAFNVYDKDNNKSIDENEIRLVLKSMLKLLSVDVENMNFEDCMQNIMSCLDKNQDTKISKAEFIEGILSDSYLFALLSPFP</sequence>
<evidence type="ECO:0000256" key="4">
    <source>
        <dbReference type="ARBA" id="ARBA00022737"/>
    </source>
</evidence>
<organism evidence="8 9">
    <name type="scientific">Brachionus plicatilis</name>
    <name type="common">Marine rotifer</name>
    <name type="synonym">Brachionus muelleri</name>
    <dbReference type="NCBI Taxonomy" id="10195"/>
    <lineage>
        <taxon>Eukaryota</taxon>
        <taxon>Metazoa</taxon>
        <taxon>Spiralia</taxon>
        <taxon>Gnathifera</taxon>
        <taxon>Rotifera</taxon>
        <taxon>Eurotatoria</taxon>
        <taxon>Monogononta</taxon>
        <taxon>Pseudotrocha</taxon>
        <taxon>Ploima</taxon>
        <taxon>Brachionidae</taxon>
        <taxon>Brachionus</taxon>
    </lineage>
</organism>
<dbReference type="AlphaFoldDB" id="A0A3M7R6F5"/>
<protein>
    <submittedName>
        <fullName evidence="8">Neuronal calcium sensor 2</fullName>
    </submittedName>
</protein>
<dbReference type="PROSITE" id="PS00018">
    <property type="entry name" value="EF_HAND_1"/>
    <property type="match status" value="2"/>
</dbReference>
<dbReference type="PRINTS" id="PR00450">
    <property type="entry name" value="RECOVERIN"/>
</dbReference>
<dbReference type="SUPFAM" id="SSF47473">
    <property type="entry name" value="EF-hand"/>
    <property type="match status" value="1"/>
</dbReference>
<dbReference type="InterPro" id="IPR018247">
    <property type="entry name" value="EF_Hand_1_Ca_BS"/>
</dbReference>
<dbReference type="InterPro" id="IPR011992">
    <property type="entry name" value="EF-hand-dom_pair"/>
</dbReference>
<gene>
    <name evidence="8" type="ORF">BpHYR1_023895</name>
</gene>
<evidence type="ECO:0000256" key="6">
    <source>
        <dbReference type="ARBA" id="ARBA00023288"/>
    </source>
</evidence>
<keyword evidence="4" id="KW-0677">Repeat</keyword>
<keyword evidence="5" id="KW-0106">Calcium</keyword>
<dbReference type="STRING" id="10195.A0A3M7R6F5"/>